<feature type="domain" description="HD" evidence="1">
    <location>
        <begin position="36"/>
        <end position="119"/>
    </location>
</feature>
<accession>A0ABM7YQV6</accession>
<proteinExistence type="predicted"/>
<dbReference type="InterPro" id="IPR006674">
    <property type="entry name" value="HD_domain"/>
</dbReference>
<dbReference type="RefSeq" id="WP_251970137.1">
    <property type="nucleotide sequence ID" value="NZ_AP025730.1"/>
</dbReference>
<evidence type="ECO:0000313" key="2">
    <source>
        <dbReference type="EMBL" id="BDI06898.1"/>
    </source>
</evidence>
<dbReference type="Gene3D" id="1.10.3210.10">
    <property type="entry name" value="Hypothetical protein af1432"/>
    <property type="match status" value="1"/>
</dbReference>
<sequence length="225" mass="25027">MTPHQTLDLIAELFLTEGHRRYDAPEARPDLRGVDVLSHSLQCAQLAEWAHADAELVAAALLHDLGHLLDARRWGLGWRDDLHRAAAGGGRGGEEASHATRAVHLLRQAFPDEVTEPVRLHVQAKRYLVGFDRHYLEALSPAALHGLSLQGGPMTAMEMRRFELDAHAAAAIKLRIWDDLAQHPGKATPPLSQYLGLLEDLVLQTERQRARQTVRSLQLAIRLMA</sequence>
<dbReference type="SUPFAM" id="SSF109604">
    <property type="entry name" value="HD-domain/PDEase-like"/>
    <property type="match status" value="1"/>
</dbReference>
<dbReference type="PANTHER" id="PTHR40202:SF1">
    <property type="entry name" value="HD DOMAIN-CONTAINING PROTEIN"/>
    <property type="match status" value="1"/>
</dbReference>
<dbReference type="EMBL" id="AP025730">
    <property type="protein sequence ID" value="BDI06898.1"/>
    <property type="molecule type" value="Genomic_DNA"/>
</dbReference>
<reference evidence="2" key="1">
    <citation type="submission" date="2022-04" db="EMBL/GenBank/DDBJ databases">
        <title>Whole genome sequence of Sphaerotilus sp. FB-5.</title>
        <authorList>
            <person name="Takeda M."/>
            <person name="Narihara S."/>
            <person name="Akimoto M."/>
            <person name="Akimoto R."/>
            <person name="Nishiyashiki S."/>
            <person name="Murakami T."/>
        </authorList>
    </citation>
    <scope>NUCLEOTIDE SEQUENCE</scope>
    <source>
        <strain evidence="2">FB-5</strain>
    </source>
</reference>
<gene>
    <name evidence="2" type="ORF">CATMQ487_38680</name>
</gene>
<dbReference type="PANTHER" id="PTHR40202">
    <property type="match status" value="1"/>
</dbReference>
<dbReference type="InterPro" id="IPR052567">
    <property type="entry name" value="OP_Dioxygenase"/>
</dbReference>
<evidence type="ECO:0000259" key="1">
    <source>
        <dbReference type="Pfam" id="PF01966"/>
    </source>
</evidence>
<name>A0ABM7YQV6_9BURK</name>
<keyword evidence="3" id="KW-1185">Reference proteome</keyword>
<organism evidence="2 3">
    <name type="scientific">Sphaerotilus microaerophilus</name>
    <dbReference type="NCBI Taxonomy" id="2914710"/>
    <lineage>
        <taxon>Bacteria</taxon>
        <taxon>Pseudomonadati</taxon>
        <taxon>Pseudomonadota</taxon>
        <taxon>Betaproteobacteria</taxon>
        <taxon>Burkholderiales</taxon>
        <taxon>Sphaerotilaceae</taxon>
        <taxon>Sphaerotilus</taxon>
    </lineage>
</organism>
<evidence type="ECO:0000313" key="3">
    <source>
        <dbReference type="Proteomes" id="UP001057498"/>
    </source>
</evidence>
<dbReference type="Pfam" id="PF01966">
    <property type="entry name" value="HD"/>
    <property type="match status" value="1"/>
</dbReference>
<protein>
    <recommendedName>
        <fullName evidence="1">HD domain-containing protein</fullName>
    </recommendedName>
</protein>
<dbReference type="Proteomes" id="UP001057498">
    <property type="component" value="Chromosome"/>
</dbReference>